<keyword evidence="2" id="KW-0812">Transmembrane</keyword>
<feature type="transmembrane region" description="Helical" evidence="2">
    <location>
        <begin position="165"/>
        <end position="185"/>
    </location>
</feature>
<accession>A0A1G8RB73</accession>
<evidence type="ECO:0000313" key="4">
    <source>
        <dbReference type="EMBL" id="SDJ13775.1"/>
    </source>
</evidence>
<evidence type="ECO:0000313" key="5">
    <source>
        <dbReference type="Proteomes" id="UP000183255"/>
    </source>
</evidence>
<dbReference type="Gene3D" id="1.20.120.1220">
    <property type="match status" value="1"/>
</dbReference>
<evidence type="ECO:0000256" key="2">
    <source>
        <dbReference type="SAM" id="Phobius"/>
    </source>
</evidence>
<evidence type="ECO:0000256" key="1">
    <source>
        <dbReference type="ARBA" id="ARBA00005801"/>
    </source>
</evidence>
<dbReference type="InterPro" id="IPR050882">
    <property type="entry name" value="Prepilin_peptidase/N-MTase"/>
</dbReference>
<proteinExistence type="inferred from homology"/>
<dbReference type="PANTHER" id="PTHR30487:SF0">
    <property type="entry name" value="PREPILIN LEADER PEPTIDASE_N-METHYLTRANSFERASE-RELATED"/>
    <property type="match status" value="1"/>
</dbReference>
<dbReference type="GO" id="GO:0005886">
    <property type="term" value="C:plasma membrane"/>
    <property type="evidence" value="ECO:0007669"/>
    <property type="project" value="TreeGrafter"/>
</dbReference>
<organism evidence="4 5">
    <name type="scientific">Proteiniclasticum ruminis</name>
    <dbReference type="NCBI Taxonomy" id="398199"/>
    <lineage>
        <taxon>Bacteria</taxon>
        <taxon>Bacillati</taxon>
        <taxon>Bacillota</taxon>
        <taxon>Clostridia</taxon>
        <taxon>Eubacteriales</taxon>
        <taxon>Clostridiaceae</taxon>
        <taxon>Proteiniclasticum</taxon>
    </lineage>
</organism>
<feature type="transmembrane region" description="Helical" evidence="2">
    <location>
        <begin position="122"/>
        <end position="140"/>
    </location>
</feature>
<comment type="similarity">
    <text evidence="1">Belongs to the peptidase A24 family.</text>
</comment>
<dbReference type="InterPro" id="IPR000045">
    <property type="entry name" value="Prepilin_IV_endopep_pep"/>
</dbReference>
<feature type="transmembrane region" description="Helical" evidence="2">
    <location>
        <begin position="94"/>
        <end position="116"/>
    </location>
</feature>
<feature type="transmembrane region" description="Helical" evidence="2">
    <location>
        <begin position="31"/>
        <end position="49"/>
    </location>
</feature>
<dbReference type="GO" id="GO:0004190">
    <property type="term" value="F:aspartic-type endopeptidase activity"/>
    <property type="evidence" value="ECO:0007669"/>
    <property type="project" value="InterPro"/>
</dbReference>
<feature type="domain" description="Prepilin type IV endopeptidase peptidase" evidence="3">
    <location>
        <begin position="9"/>
        <end position="111"/>
    </location>
</feature>
<name>A0A1G8RB73_9CLOT</name>
<keyword evidence="2" id="KW-0472">Membrane</keyword>
<dbReference type="GO" id="GO:0006465">
    <property type="term" value="P:signal peptide processing"/>
    <property type="evidence" value="ECO:0007669"/>
    <property type="project" value="TreeGrafter"/>
</dbReference>
<dbReference type="EMBL" id="FNDZ01000008">
    <property type="protein sequence ID" value="SDJ13775.1"/>
    <property type="molecule type" value="Genomic_DNA"/>
</dbReference>
<gene>
    <name evidence="4" type="ORF">SAMN05421804_10834</name>
</gene>
<dbReference type="Proteomes" id="UP000183255">
    <property type="component" value="Unassembled WGS sequence"/>
</dbReference>
<reference evidence="4 5" key="1">
    <citation type="submission" date="2016-10" db="EMBL/GenBank/DDBJ databases">
        <authorList>
            <person name="de Groot N.N."/>
        </authorList>
    </citation>
    <scope>NUCLEOTIDE SEQUENCE [LARGE SCALE GENOMIC DNA]</scope>
    <source>
        <strain evidence="4 5">CGMCC 1.5058</strain>
    </source>
</reference>
<dbReference type="RefSeq" id="WP_051651687.1">
    <property type="nucleotide sequence ID" value="NZ_FNDZ01000008.1"/>
</dbReference>
<sequence length="189" mass="20893">MAETIFTVLLFLLLVMSVYHDFRTQKIPNKITVPTIAIGVILSTVYFGFSGLWSSLLGFTAGFLIFLPPFFFGGMGAGDVKLMAAIGAVMGTRFVFMTFIYTAIVGGIIALGYGIYKRGLGASLRLFGGFLISPLLKFLYRLTGYHKFIEWYGSLKKDEVRSGKLYIPYAIPIAIGAALVYTNWIPSFF</sequence>
<dbReference type="Pfam" id="PF01478">
    <property type="entry name" value="Peptidase_A24"/>
    <property type="match status" value="1"/>
</dbReference>
<evidence type="ECO:0000259" key="3">
    <source>
        <dbReference type="Pfam" id="PF01478"/>
    </source>
</evidence>
<feature type="transmembrane region" description="Helical" evidence="2">
    <location>
        <begin position="6"/>
        <end position="22"/>
    </location>
</feature>
<feature type="transmembrane region" description="Helical" evidence="2">
    <location>
        <begin position="55"/>
        <end position="73"/>
    </location>
</feature>
<dbReference type="AlphaFoldDB" id="A0A1G8RB73"/>
<protein>
    <submittedName>
        <fullName evidence="4">Prepilin peptidase CpaA</fullName>
    </submittedName>
</protein>
<keyword evidence="2" id="KW-1133">Transmembrane helix</keyword>
<dbReference type="PANTHER" id="PTHR30487">
    <property type="entry name" value="TYPE 4 PREPILIN-LIKE PROTEINS LEADER PEPTIDE-PROCESSING ENZYME"/>
    <property type="match status" value="1"/>
</dbReference>